<dbReference type="InterPro" id="IPR013241">
    <property type="entry name" value="RNase_P_Pop3"/>
</dbReference>
<dbReference type="STRING" id="109895.A0A507E404"/>
<dbReference type="Pfam" id="PF08228">
    <property type="entry name" value="RNase_P_pop3"/>
    <property type="match status" value="1"/>
</dbReference>
<keyword evidence="3" id="KW-1185">Reference proteome</keyword>
<comment type="caution">
    <text evidence="2">The sequence shown here is derived from an EMBL/GenBank/DDBJ whole genome shotgun (WGS) entry which is preliminary data.</text>
</comment>
<evidence type="ECO:0000313" key="3">
    <source>
        <dbReference type="Proteomes" id="UP000318582"/>
    </source>
</evidence>
<dbReference type="GO" id="GO:0008033">
    <property type="term" value="P:tRNA processing"/>
    <property type="evidence" value="ECO:0007669"/>
    <property type="project" value="InterPro"/>
</dbReference>
<feature type="region of interest" description="Disordered" evidence="1">
    <location>
        <begin position="1"/>
        <end position="41"/>
    </location>
</feature>
<sequence length="374" mass="40984">MANARPPPMAKQQPQRQQSQQQRRPKFEFNPNDDDKTLREKGRRPVLKNVFESSLTFQWPVLSPVDNDIILELLCALLAPIGEHRRSALKQRSETTYAKVQSRKKAKAVAAQQKLAVETEKMEMVDTTKPQTLAEIEAAQKNKKKKKRKLADVAVDTIFNAAAAPGSAQVAPTTTTTLPPTPPPDIIQSITLGLNKVASELTRQQRHTSLLDTPFKPLRMVFLCSGDITSANLYAHIPTLTYLAGEAILLCPFAKGAQPKLALALGMKSCAALAVKTDAPLFDELHALVASKVPPPSIPWIPRPQPNATTTATTSIASVAQSLLLYQPTKIMTYKTTAPLGSTRRNDQKGKFGNASKKARKDDVKKQSDDTRPS</sequence>
<dbReference type="PANTHER" id="PTHR28272">
    <property type="entry name" value="RIBONUCLEASES P/MRP PROTEIN SUBUNIT POP3"/>
    <property type="match status" value="1"/>
</dbReference>
<gene>
    <name evidence="2" type="ORF">PhCBS80983_g03532</name>
</gene>
<feature type="compositionally biased region" description="Basic and acidic residues" evidence="1">
    <location>
        <begin position="360"/>
        <end position="374"/>
    </location>
</feature>
<protein>
    <submittedName>
        <fullName evidence="2">Uncharacterized protein</fullName>
    </submittedName>
</protein>
<accession>A0A507E404</accession>
<proteinExistence type="predicted"/>
<reference evidence="2 3" key="1">
    <citation type="journal article" date="2019" name="Sci. Rep.">
        <title>Comparative genomics of chytrid fungi reveal insights into the obligate biotrophic and pathogenic lifestyle of Synchytrium endobioticum.</title>
        <authorList>
            <person name="van de Vossenberg B.T.L.H."/>
            <person name="Warris S."/>
            <person name="Nguyen H.D.T."/>
            <person name="van Gent-Pelzer M.P.E."/>
            <person name="Joly D.L."/>
            <person name="van de Geest H.C."/>
            <person name="Bonants P.J.M."/>
            <person name="Smith D.S."/>
            <person name="Levesque C.A."/>
            <person name="van der Lee T.A.J."/>
        </authorList>
    </citation>
    <scope>NUCLEOTIDE SEQUENCE [LARGE SCALE GENOMIC DNA]</scope>
    <source>
        <strain evidence="2 3">CBS 809.83</strain>
    </source>
</reference>
<dbReference type="AlphaFoldDB" id="A0A507E404"/>
<feature type="region of interest" description="Disordered" evidence="1">
    <location>
        <begin position="336"/>
        <end position="374"/>
    </location>
</feature>
<evidence type="ECO:0000256" key="1">
    <source>
        <dbReference type="SAM" id="MobiDB-lite"/>
    </source>
</evidence>
<dbReference type="PANTHER" id="PTHR28272:SF1">
    <property type="entry name" value="RIBONUCLEASES P_MRP PROTEIN SUBUNIT POP3"/>
    <property type="match status" value="1"/>
</dbReference>
<dbReference type="EMBL" id="QEAQ01000046">
    <property type="protein sequence ID" value="TPX57858.1"/>
    <property type="molecule type" value="Genomic_DNA"/>
</dbReference>
<dbReference type="GO" id="GO:0006364">
    <property type="term" value="P:rRNA processing"/>
    <property type="evidence" value="ECO:0007669"/>
    <property type="project" value="InterPro"/>
</dbReference>
<organism evidence="2 3">
    <name type="scientific">Powellomyces hirtus</name>
    <dbReference type="NCBI Taxonomy" id="109895"/>
    <lineage>
        <taxon>Eukaryota</taxon>
        <taxon>Fungi</taxon>
        <taxon>Fungi incertae sedis</taxon>
        <taxon>Chytridiomycota</taxon>
        <taxon>Chytridiomycota incertae sedis</taxon>
        <taxon>Chytridiomycetes</taxon>
        <taxon>Spizellomycetales</taxon>
        <taxon>Powellomycetaceae</taxon>
        <taxon>Powellomyces</taxon>
    </lineage>
</organism>
<feature type="compositionally biased region" description="Low complexity" evidence="1">
    <location>
        <begin position="10"/>
        <end position="22"/>
    </location>
</feature>
<evidence type="ECO:0000313" key="2">
    <source>
        <dbReference type="EMBL" id="TPX57858.1"/>
    </source>
</evidence>
<name>A0A507E404_9FUNG</name>
<dbReference type="Proteomes" id="UP000318582">
    <property type="component" value="Unassembled WGS sequence"/>
</dbReference>